<feature type="transmembrane region" description="Helical" evidence="10">
    <location>
        <begin position="175"/>
        <end position="193"/>
    </location>
</feature>
<keyword evidence="5 10" id="KW-1133">Transmembrane helix</keyword>
<evidence type="ECO:0000313" key="13">
    <source>
        <dbReference type="Proteomes" id="UP000194360"/>
    </source>
</evidence>
<dbReference type="AlphaFoldDB" id="A0A1Y2MUN4"/>
<evidence type="ECO:0000256" key="7">
    <source>
        <dbReference type="ARBA" id="ARBA00038075"/>
    </source>
</evidence>
<feature type="transmembrane region" description="Helical" evidence="10">
    <location>
        <begin position="74"/>
        <end position="93"/>
    </location>
</feature>
<evidence type="ECO:0000259" key="11">
    <source>
        <dbReference type="PROSITE" id="PS50850"/>
    </source>
</evidence>
<sequence length="437" mass="43796">MSIAGVRRSPAVWLTSYGLSLLGKGIAAVVLPLLVLERTGDVLAAGVLASVTTAASALTGLVSGLLVDRVDRRTVAVASDLLGAVSLAALPLVDLLWGLNLGWFLLFGVLGAMIRVPGMTAQETLLPTLVRLGGTEPRRLERWVAIRENLGNVLLLAGPGTGGLLVGMLGATPTVLWVTAVTSVLAAMTTLVLDPRAGRIARRAREATGGALRAAMSDLVASWRFLARNRLVLGATLVSAALVAVLASLQTTVLPAYFIEADLPALTGLTLSALAGGGVVGSALYAALAGRVPRRVWFVVGMLGFGVGFALVGSLAAPWLVLAAAALVGLTNAPVAAVLGVLTIEATPDAMRGRVLGAQNTLVLAAPALTGAPVAAVASAAGLGVAGIVLAALAATTAVIALASPAFRKLEGLADPDDVGTGPDQTAPVPPVPVAGS</sequence>
<keyword evidence="3" id="KW-1003">Cell membrane</keyword>
<name>A0A1Y2MUN4_PSEAH</name>
<feature type="transmembrane region" description="Helical" evidence="10">
    <location>
        <begin position="149"/>
        <end position="169"/>
    </location>
</feature>
<feature type="transmembrane region" description="Helical" evidence="10">
    <location>
        <begin position="296"/>
        <end position="316"/>
    </location>
</feature>
<evidence type="ECO:0000256" key="5">
    <source>
        <dbReference type="ARBA" id="ARBA00022989"/>
    </source>
</evidence>
<dbReference type="GO" id="GO:0022857">
    <property type="term" value="F:transmembrane transporter activity"/>
    <property type="evidence" value="ECO:0007669"/>
    <property type="project" value="InterPro"/>
</dbReference>
<comment type="similarity">
    <text evidence="7">Belongs to the major facilitator superfamily. Drug:H(+) antiporter-3 (DHA3) (TC 2.A.1.21) family.</text>
</comment>
<feature type="domain" description="Major facilitator superfamily (MFS) profile" evidence="11">
    <location>
        <begin position="4"/>
        <end position="409"/>
    </location>
</feature>
<feature type="transmembrane region" description="Helical" evidence="10">
    <location>
        <begin position="231"/>
        <end position="259"/>
    </location>
</feature>
<dbReference type="RefSeq" id="WP_085913957.1">
    <property type="nucleotide sequence ID" value="NZ_AP018920.1"/>
</dbReference>
<comment type="caution">
    <text evidence="12">The sequence shown here is derived from an EMBL/GenBank/DDBJ whole genome shotgun (WGS) entry which is preliminary data.</text>
</comment>
<evidence type="ECO:0000256" key="1">
    <source>
        <dbReference type="ARBA" id="ARBA00004429"/>
    </source>
</evidence>
<evidence type="ECO:0000256" key="4">
    <source>
        <dbReference type="ARBA" id="ARBA00022692"/>
    </source>
</evidence>
<evidence type="ECO:0000256" key="2">
    <source>
        <dbReference type="ARBA" id="ARBA00022448"/>
    </source>
</evidence>
<organism evidence="12 13">
    <name type="scientific">Pseudonocardia autotrophica</name>
    <name type="common">Amycolata autotrophica</name>
    <name type="synonym">Nocardia autotrophica</name>
    <dbReference type="NCBI Taxonomy" id="2074"/>
    <lineage>
        <taxon>Bacteria</taxon>
        <taxon>Bacillati</taxon>
        <taxon>Actinomycetota</taxon>
        <taxon>Actinomycetes</taxon>
        <taxon>Pseudonocardiales</taxon>
        <taxon>Pseudonocardiaceae</taxon>
        <taxon>Pseudonocardia</taxon>
    </lineage>
</organism>
<dbReference type="Proteomes" id="UP000194360">
    <property type="component" value="Unassembled WGS sequence"/>
</dbReference>
<dbReference type="EMBL" id="MIGB01000020">
    <property type="protein sequence ID" value="OSY38875.1"/>
    <property type="molecule type" value="Genomic_DNA"/>
</dbReference>
<dbReference type="Gene3D" id="1.20.1250.20">
    <property type="entry name" value="MFS general substrate transporter like domains"/>
    <property type="match status" value="1"/>
</dbReference>
<keyword evidence="13" id="KW-1185">Reference proteome</keyword>
<dbReference type="PANTHER" id="PTHR23513">
    <property type="entry name" value="INTEGRAL MEMBRANE EFFLUX PROTEIN-RELATED"/>
    <property type="match status" value="1"/>
</dbReference>
<evidence type="ECO:0000256" key="10">
    <source>
        <dbReference type="SAM" id="Phobius"/>
    </source>
</evidence>
<dbReference type="CDD" id="cd06173">
    <property type="entry name" value="MFS_MefA_like"/>
    <property type="match status" value="1"/>
</dbReference>
<feature type="transmembrane region" description="Helical" evidence="10">
    <location>
        <begin position="265"/>
        <end position="289"/>
    </location>
</feature>
<dbReference type="InterPro" id="IPR020846">
    <property type="entry name" value="MFS_dom"/>
</dbReference>
<reference evidence="12 13" key="1">
    <citation type="submission" date="2016-09" db="EMBL/GenBank/DDBJ databases">
        <title>Pseudonocardia autotrophica DSM535, a candidate organism with high potential of specific P450 cytochromes.</title>
        <authorList>
            <person name="Grumaz C."/>
            <person name="Vainshtein Y."/>
            <person name="Kirstahler P."/>
            <person name="Sohn K."/>
        </authorList>
    </citation>
    <scope>NUCLEOTIDE SEQUENCE [LARGE SCALE GENOMIC DNA]</scope>
    <source>
        <strain evidence="12 13">DSM 535</strain>
    </source>
</reference>
<dbReference type="InterPro" id="IPR036259">
    <property type="entry name" value="MFS_trans_sf"/>
</dbReference>
<dbReference type="PANTHER" id="PTHR23513:SF9">
    <property type="entry name" value="ENTEROBACTIN EXPORTER ENTS"/>
    <property type="match status" value="1"/>
</dbReference>
<comment type="subcellular location">
    <subcellularLocation>
        <location evidence="1">Cell inner membrane</location>
        <topology evidence="1">Multi-pass membrane protein</topology>
    </subcellularLocation>
</comment>
<evidence type="ECO:0000256" key="6">
    <source>
        <dbReference type="ARBA" id="ARBA00023136"/>
    </source>
</evidence>
<gene>
    <name evidence="12" type="ORF">BG845_03747</name>
</gene>
<accession>A0A1Y2MUN4</accession>
<evidence type="ECO:0000256" key="8">
    <source>
        <dbReference type="ARBA" id="ARBA00040914"/>
    </source>
</evidence>
<keyword evidence="6 10" id="KW-0472">Membrane</keyword>
<feature type="transmembrane region" description="Helical" evidence="10">
    <location>
        <begin position="322"/>
        <end position="344"/>
    </location>
</feature>
<dbReference type="InterPro" id="IPR011701">
    <property type="entry name" value="MFS"/>
</dbReference>
<feature type="compositionally biased region" description="Pro residues" evidence="9">
    <location>
        <begin position="428"/>
        <end position="437"/>
    </location>
</feature>
<feature type="transmembrane region" description="Helical" evidence="10">
    <location>
        <begin position="12"/>
        <end position="36"/>
    </location>
</feature>
<keyword evidence="4 10" id="KW-0812">Transmembrane</keyword>
<proteinExistence type="inferred from homology"/>
<feature type="transmembrane region" description="Helical" evidence="10">
    <location>
        <begin position="42"/>
        <end position="67"/>
    </location>
</feature>
<protein>
    <recommendedName>
        <fullName evidence="8">Multidrug efflux pump Tap</fullName>
    </recommendedName>
</protein>
<feature type="region of interest" description="Disordered" evidence="9">
    <location>
        <begin position="414"/>
        <end position="437"/>
    </location>
</feature>
<feature type="transmembrane region" description="Helical" evidence="10">
    <location>
        <begin position="356"/>
        <end position="377"/>
    </location>
</feature>
<dbReference type="Pfam" id="PF07690">
    <property type="entry name" value="MFS_1"/>
    <property type="match status" value="1"/>
</dbReference>
<dbReference type="SUPFAM" id="SSF103473">
    <property type="entry name" value="MFS general substrate transporter"/>
    <property type="match status" value="1"/>
</dbReference>
<dbReference type="OrthoDB" id="3177993at2"/>
<dbReference type="STRING" id="2074.BG845_03747"/>
<evidence type="ECO:0000256" key="3">
    <source>
        <dbReference type="ARBA" id="ARBA00022475"/>
    </source>
</evidence>
<feature type="transmembrane region" description="Helical" evidence="10">
    <location>
        <begin position="383"/>
        <end position="403"/>
    </location>
</feature>
<dbReference type="GO" id="GO:0005886">
    <property type="term" value="C:plasma membrane"/>
    <property type="evidence" value="ECO:0007669"/>
    <property type="project" value="UniProtKB-SubCell"/>
</dbReference>
<feature type="transmembrane region" description="Helical" evidence="10">
    <location>
        <begin position="99"/>
        <end position="116"/>
    </location>
</feature>
<keyword evidence="2" id="KW-0813">Transport</keyword>
<evidence type="ECO:0000313" key="12">
    <source>
        <dbReference type="EMBL" id="OSY38875.1"/>
    </source>
</evidence>
<dbReference type="PROSITE" id="PS50850">
    <property type="entry name" value="MFS"/>
    <property type="match status" value="1"/>
</dbReference>
<evidence type="ECO:0000256" key="9">
    <source>
        <dbReference type="SAM" id="MobiDB-lite"/>
    </source>
</evidence>